<dbReference type="Gene3D" id="2.120.10.30">
    <property type="entry name" value="TolB, C-terminal domain"/>
    <property type="match status" value="1"/>
</dbReference>
<dbReference type="Proteomes" id="UP000663865">
    <property type="component" value="Unassembled WGS sequence"/>
</dbReference>
<dbReference type="EMBL" id="CAJNYV010004143">
    <property type="protein sequence ID" value="CAF3647903.1"/>
    <property type="molecule type" value="Genomic_DNA"/>
</dbReference>
<proteinExistence type="predicted"/>
<evidence type="ECO:0000256" key="1">
    <source>
        <dbReference type="SAM" id="Phobius"/>
    </source>
</evidence>
<keyword evidence="1" id="KW-0812">Transmembrane</keyword>
<dbReference type="AlphaFoldDB" id="A0A818RBF1"/>
<keyword evidence="1" id="KW-1133">Transmembrane helix</keyword>
<feature type="transmembrane region" description="Helical" evidence="1">
    <location>
        <begin position="20"/>
        <end position="41"/>
    </location>
</feature>
<comment type="caution">
    <text evidence="2">The sequence shown here is derived from an EMBL/GenBank/DDBJ whole genome shotgun (WGS) entry which is preliminary data.</text>
</comment>
<organism evidence="2 3">
    <name type="scientific">Rotaria socialis</name>
    <dbReference type="NCBI Taxonomy" id="392032"/>
    <lineage>
        <taxon>Eukaryota</taxon>
        <taxon>Metazoa</taxon>
        <taxon>Spiralia</taxon>
        <taxon>Gnathifera</taxon>
        <taxon>Rotifera</taxon>
        <taxon>Eurotatoria</taxon>
        <taxon>Bdelloidea</taxon>
        <taxon>Philodinida</taxon>
        <taxon>Philodinidae</taxon>
        <taxon>Rotaria</taxon>
    </lineage>
</organism>
<evidence type="ECO:0000313" key="2">
    <source>
        <dbReference type="EMBL" id="CAF3647903.1"/>
    </source>
</evidence>
<dbReference type="SUPFAM" id="SSF101898">
    <property type="entry name" value="NHL repeat"/>
    <property type="match status" value="1"/>
</dbReference>
<evidence type="ECO:0000313" key="3">
    <source>
        <dbReference type="Proteomes" id="UP000663865"/>
    </source>
</evidence>
<protein>
    <submittedName>
        <fullName evidence="2">Uncharacterized protein</fullName>
    </submittedName>
</protein>
<dbReference type="InterPro" id="IPR011042">
    <property type="entry name" value="6-blade_b-propeller_TolB-like"/>
</dbReference>
<gene>
    <name evidence="2" type="ORF">KIK155_LOCUS23300</name>
</gene>
<reference evidence="2" key="1">
    <citation type="submission" date="2021-02" db="EMBL/GenBank/DDBJ databases">
        <authorList>
            <person name="Nowell W R."/>
        </authorList>
    </citation>
    <scope>NUCLEOTIDE SEQUENCE</scope>
</reference>
<sequence length="117" mass="13233">MGGLTLDNSGNVYVAGVNNITRWAPSTSTLTIIASVFYWAAPRIRLDSKGNLYVGSYWDGSIDKRSIFTNTCYIRSNISLLIKLSFEFFSFTFIHSIQTKLIFKRIILHNKTTNIVS</sequence>
<keyword evidence="1" id="KW-0472">Membrane</keyword>
<accession>A0A818RBF1</accession>
<name>A0A818RBF1_9BILA</name>